<dbReference type="GO" id="GO:0008483">
    <property type="term" value="F:transaminase activity"/>
    <property type="evidence" value="ECO:0007669"/>
    <property type="project" value="UniProtKB-KW"/>
</dbReference>
<dbReference type="NCBIfam" id="NF005375">
    <property type="entry name" value="PRK06917.1"/>
    <property type="match status" value="1"/>
</dbReference>
<gene>
    <name evidence="4" type="ORF">ACFQ2J_11670</name>
</gene>
<name>A0ABW3L3U2_9BACI</name>
<dbReference type="CDD" id="cd00610">
    <property type="entry name" value="OAT_like"/>
    <property type="match status" value="1"/>
</dbReference>
<dbReference type="PIRSF" id="PIRSF000521">
    <property type="entry name" value="Transaminase_4ab_Lys_Orn"/>
    <property type="match status" value="1"/>
</dbReference>
<dbReference type="PANTHER" id="PTHR43094:SF1">
    <property type="entry name" value="AMINOTRANSFERASE CLASS-III"/>
    <property type="match status" value="1"/>
</dbReference>
<keyword evidence="4" id="KW-0032">Aminotransferase</keyword>
<keyword evidence="4" id="KW-0808">Transferase</keyword>
<keyword evidence="2 3" id="KW-0663">Pyridoxal phosphate</keyword>
<dbReference type="InterPro" id="IPR015422">
    <property type="entry name" value="PyrdxlP-dep_Trfase_small"/>
</dbReference>
<keyword evidence="5" id="KW-1185">Reference proteome</keyword>
<dbReference type="Pfam" id="PF00202">
    <property type="entry name" value="Aminotran_3"/>
    <property type="match status" value="1"/>
</dbReference>
<evidence type="ECO:0000256" key="2">
    <source>
        <dbReference type="ARBA" id="ARBA00022898"/>
    </source>
</evidence>
<dbReference type="Proteomes" id="UP001596990">
    <property type="component" value="Unassembled WGS sequence"/>
</dbReference>
<evidence type="ECO:0000256" key="1">
    <source>
        <dbReference type="ARBA" id="ARBA00008954"/>
    </source>
</evidence>
<dbReference type="SUPFAM" id="SSF53383">
    <property type="entry name" value="PLP-dependent transferases"/>
    <property type="match status" value="1"/>
</dbReference>
<organism evidence="4 5">
    <name type="scientific">Thalassobacillus hwangdonensis</name>
    <dbReference type="NCBI Taxonomy" id="546108"/>
    <lineage>
        <taxon>Bacteria</taxon>
        <taxon>Bacillati</taxon>
        <taxon>Bacillota</taxon>
        <taxon>Bacilli</taxon>
        <taxon>Bacillales</taxon>
        <taxon>Bacillaceae</taxon>
        <taxon>Thalassobacillus</taxon>
    </lineage>
</organism>
<evidence type="ECO:0000313" key="4">
    <source>
        <dbReference type="EMBL" id="MFD1019833.1"/>
    </source>
</evidence>
<comment type="similarity">
    <text evidence="1 3">Belongs to the class-III pyridoxal-phosphate-dependent aminotransferase family.</text>
</comment>
<dbReference type="Gene3D" id="3.90.1150.10">
    <property type="entry name" value="Aspartate Aminotransferase, domain 1"/>
    <property type="match status" value="1"/>
</dbReference>
<dbReference type="InterPro" id="IPR015424">
    <property type="entry name" value="PyrdxlP-dep_Trfase"/>
</dbReference>
<comment type="caution">
    <text evidence="4">The sequence shown here is derived from an EMBL/GenBank/DDBJ whole genome shotgun (WGS) entry which is preliminary data.</text>
</comment>
<accession>A0ABW3L3U2</accession>
<evidence type="ECO:0000313" key="5">
    <source>
        <dbReference type="Proteomes" id="UP001596990"/>
    </source>
</evidence>
<dbReference type="Gene3D" id="3.40.640.10">
    <property type="entry name" value="Type I PLP-dependent aspartate aminotransferase-like (Major domain)"/>
    <property type="match status" value="1"/>
</dbReference>
<protein>
    <submittedName>
        <fullName evidence="4">Aspartate aminotransferase family protein</fullName>
    </submittedName>
</protein>
<dbReference type="PANTHER" id="PTHR43094">
    <property type="entry name" value="AMINOTRANSFERASE"/>
    <property type="match status" value="1"/>
</dbReference>
<dbReference type="PROSITE" id="PS00600">
    <property type="entry name" value="AA_TRANSFER_CLASS_3"/>
    <property type="match status" value="1"/>
</dbReference>
<dbReference type="InterPro" id="IPR005814">
    <property type="entry name" value="Aminotrans_3"/>
</dbReference>
<dbReference type="EMBL" id="JBHTKL010000005">
    <property type="protein sequence ID" value="MFD1019833.1"/>
    <property type="molecule type" value="Genomic_DNA"/>
</dbReference>
<reference evidence="5" key="1">
    <citation type="journal article" date="2019" name="Int. J. Syst. Evol. Microbiol.">
        <title>The Global Catalogue of Microorganisms (GCM) 10K type strain sequencing project: providing services to taxonomists for standard genome sequencing and annotation.</title>
        <authorList>
            <consortium name="The Broad Institute Genomics Platform"/>
            <consortium name="The Broad Institute Genome Sequencing Center for Infectious Disease"/>
            <person name="Wu L."/>
            <person name="Ma J."/>
        </authorList>
    </citation>
    <scope>NUCLEOTIDE SEQUENCE [LARGE SCALE GENOMIC DNA]</scope>
    <source>
        <strain evidence="5">CCUG 56607</strain>
    </source>
</reference>
<evidence type="ECO:0000256" key="3">
    <source>
        <dbReference type="RuleBase" id="RU003560"/>
    </source>
</evidence>
<dbReference type="RefSeq" id="WP_386060376.1">
    <property type="nucleotide sequence ID" value="NZ_JBHTKL010000005.1"/>
</dbReference>
<dbReference type="InterPro" id="IPR049704">
    <property type="entry name" value="Aminotrans_3_PPA_site"/>
</dbReference>
<sequence length="454" mass="49894">MRSHLIKADMTEVYPSAVYGHGVFIYDAQGKRYLDGSSGAVTASIGHAVPEIIDVMTEQAKKISFVYRSQFTSDPAEKLADKLNELASGRENDYFSFFVNSGSEATETALKIAIQHWQEKGDYRKNKVISRWSSYHGITMGALSMSGHIGRRERFVPLLESFPTIASPNCYRCPFHQKYPSCQLMCANELETAIRREGPEHIAAFIAEPIVGAAGAVIVPPDGYYQRVKEICDAYDILFIADEVMTGIGRTGKMFAMEHWGVEPDIIALGKGMSAGYTPMAATLVSKKVIEPILNGSASVMSGHTYSANPQSAAVALAVIDYIEKHDLINMAEVNGDYLIHRLKDVAHRQPLIGEVRGKGLMIGVEFVSNFLTQLPFHKDVSLTNKLVRKARDKGLLIYPAAAGIEGGDGDAVIIAPPLTIRKQEMDLLVDLFEETIKEIQRDLHVQGLVDSIG</sequence>
<proteinExistence type="inferred from homology"/>
<dbReference type="InterPro" id="IPR015421">
    <property type="entry name" value="PyrdxlP-dep_Trfase_major"/>
</dbReference>